<dbReference type="PROSITE" id="PS50262">
    <property type="entry name" value="G_PROTEIN_RECEP_F1_2"/>
    <property type="match status" value="1"/>
</dbReference>
<name>A0A0N4UNH2_DRAME</name>
<dbReference type="GO" id="GO:0005886">
    <property type="term" value="C:plasma membrane"/>
    <property type="evidence" value="ECO:0007669"/>
    <property type="project" value="UniProtKB-SubCell"/>
</dbReference>
<evidence type="ECO:0000256" key="10">
    <source>
        <dbReference type="SAM" id="Phobius"/>
    </source>
</evidence>
<dbReference type="SUPFAM" id="SSF81321">
    <property type="entry name" value="Family A G protein-coupled receptor-like"/>
    <property type="match status" value="1"/>
</dbReference>
<dbReference type="WBParaSite" id="DME_0000945401-mRNA-1">
    <property type="protein sequence ID" value="DME_0000945401-mRNA-1"/>
    <property type="gene ID" value="DME_0000945401"/>
</dbReference>
<keyword evidence="8" id="KW-0325">Glycoprotein</keyword>
<dbReference type="OrthoDB" id="5839342at2759"/>
<proteinExistence type="predicted"/>
<evidence type="ECO:0000256" key="8">
    <source>
        <dbReference type="ARBA" id="ARBA00023180"/>
    </source>
</evidence>
<feature type="domain" description="G-protein coupled receptors family 1 profile" evidence="11">
    <location>
        <begin position="30"/>
        <end position="235"/>
    </location>
</feature>
<reference evidence="12 14" key="2">
    <citation type="submission" date="2018-11" db="EMBL/GenBank/DDBJ databases">
        <authorList>
            <consortium name="Pathogen Informatics"/>
        </authorList>
    </citation>
    <scope>NUCLEOTIDE SEQUENCE [LARGE SCALE GENOMIC DNA]</scope>
</reference>
<feature type="transmembrane region" description="Helical" evidence="10">
    <location>
        <begin position="110"/>
        <end position="130"/>
    </location>
</feature>
<evidence type="ECO:0000313" key="12">
    <source>
        <dbReference type="EMBL" id="VDN60695.1"/>
    </source>
</evidence>
<feature type="transmembrane region" description="Helical" evidence="10">
    <location>
        <begin position="50"/>
        <end position="73"/>
    </location>
</feature>
<dbReference type="GO" id="GO:0004930">
    <property type="term" value="F:G protein-coupled receptor activity"/>
    <property type="evidence" value="ECO:0007669"/>
    <property type="project" value="UniProtKB-KW"/>
</dbReference>
<dbReference type="AlphaFoldDB" id="A0A0N4UNH2"/>
<keyword evidence="3 10" id="KW-0812">Transmembrane</keyword>
<dbReference type="Proteomes" id="UP000038040">
    <property type="component" value="Unplaced"/>
</dbReference>
<dbReference type="PANTHER" id="PTHR24246">
    <property type="entry name" value="OLFACTORY RECEPTOR AND ADENOSINE RECEPTOR"/>
    <property type="match status" value="1"/>
</dbReference>
<dbReference type="Proteomes" id="UP000274756">
    <property type="component" value="Unassembled WGS sequence"/>
</dbReference>
<keyword evidence="6 10" id="KW-0472">Membrane</keyword>
<keyword evidence="7" id="KW-0675">Receptor</keyword>
<evidence type="ECO:0000256" key="1">
    <source>
        <dbReference type="ARBA" id="ARBA00004651"/>
    </source>
</evidence>
<evidence type="ECO:0000256" key="3">
    <source>
        <dbReference type="ARBA" id="ARBA00022692"/>
    </source>
</evidence>
<keyword evidence="14" id="KW-1185">Reference proteome</keyword>
<evidence type="ECO:0000256" key="9">
    <source>
        <dbReference type="ARBA" id="ARBA00023224"/>
    </source>
</evidence>
<comment type="subcellular location">
    <subcellularLocation>
        <location evidence="1">Cell membrane</location>
        <topology evidence="1">Multi-pass membrane protein</topology>
    </subcellularLocation>
</comment>
<keyword evidence="9" id="KW-0807">Transducer</keyword>
<accession>A0A0N4UNH2</accession>
<dbReference type="InterPro" id="IPR017452">
    <property type="entry name" value="GPCR_Rhodpsn_7TM"/>
</dbReference>
<organism evidence="13 15">
    <name type="scientific">Dracunculus medinensis</name>
    <name type="common">Guinea worm</name>
    <dbReference type="NCBI Taxonomy" id="318479"/>
    <lineage>
        <taxon>Eukaryota</taxon>
        <taxon>Metazoa</taxon>
        <taxon>Ecdysozoa</taxon>
        <taxon>Nematoda</taxon>
        <taxon>Chromadorea</taxon>
        <taxon>Rhabditida</taxon>
        <taxon>Spirurina</taxon>
        <taxon>Dracunculoidea</taxon>
        <taxon>Dracunculidae</taxon>
        <taxon>Dracunculus</taxon>
    </lineage>
</organism>
<evidence type="ECO:0000313" key="14">
    <source>
        <dbReference type="Proteomes" id="UP000274756"/>
    </source>
</evidence>
<dbReference type="EMBL" id="UYYG01001234">
    <property type="protein sequence ID" value="VDN60695.1"/>
    <property type="molecule type" value="Genomic_DNA"/>
</dbReference>
<keyword evidence="2" id="KW-1003">Cell membrane</keyword>
<feature type="transmembrane region" description="Helical" evidence="10">
    <location>
        <begin position="12"/>
        <end position="38"/>
    </location>
</feature>
<evidence type="ECO:0000256" key="6">
    <source>
        <dbReference type="ARBA" id="ARBA00023136"/>
    </source>
</evidence>
<reference evidence="15" key="1">
    <citation type="submission" date="2017-02" db="UniProtKB">
        <authorList>
            <consortium name="WormBaseParasite"/>
        </authorList>
    </citation>
    <scope>IDENTIFICATION</scope>
</reference>
<keyword evidence="4 10" id="KW-1133">Transmembrane helix</keyword>
<evidence type="ECO:0000256" key="5">
    <source>
        <dbReference type="ARBA" id="ARBA00023040"/>
    </source>
</evidence>
<keyword evidence="5" id="KW-0297">G-protein coupled receptor</keyword>
<evidence type="ECO:0000259" key="11">
    <source>
        <dbReference type="PROSITE" id="PS50262"/>
    </source>
</evidence>
<protein>
    <submittedName>
        <fullName evidence="15">G_PROTEIN_RECEP_F1_2 domain-containing protein</fullName>
    </submittedName>
</protein>
<evidence type="ECO:0000256" key="4">
    <source>
        <dbReference type="ARBA" id="ARBA00022989"/>
    </source>
</evidence>
<feature type="transmembrane region" description="Helical" evidence="10">
    <location>
        <begin position="151"/>
        <end position="172"/>
    </location>
</feature>
<dbReference type="PANTHER" id="PTHR24246:SF27">
    <property type="entry name" value="ADENOSINE RECEPTOR, ISOFORM A"/>
    <property type="match status" value="1"/>
</dbReference>
<evidence type="ECO:0000313" key="13">
    <source>
        <dbReference type="Proteomes" id="UP000038040"/>
    </source>
</evidence>
<gene>
    <name evidence="12" type="ORF">DME_LOCUS10668</name>
</gene>
<dbReference type="Gene3D" id="1.20.1070.10">
    <property type="entry name" value="Rhodopsin 7-helix transmembrane proteins"/>
    <property type="match status" value="1"/>
</dbReference>
<sequence>MSKKLINFVFQVLTASVMLCNILGALCIVLNFFIIIMLIRNRNKVLSNVFYVIVLHCAIVDLIRGCCLMAWGLPHLLMNKKPTMNDRLLALKVAVVLQERYRISIQINQFALVILRSCNLLTIFNLLVFTTNEFLVIQHPLYYRRNFRRRAVLILFLASWLVSLTFGIGSVFSNFFESAHSVLVFNNDTSIDYRNGTIGKFFCISWTEMNTKVINLYAYNPFIKIAQYFLLFSLF</sequence>
<evidence type="ECO:0000256" key="2">
    <source>
        <dbReference type="ARBA" id="ARBA00022475"/>
    </source>
</evidence>
<evidence type="ECO:0000313" key="15">
    <source>
        <dbReference type="WBParaSite" id="DME_0000945401-mRNA-1"/>
    </source>
</evidence>
<evidence type="ECO:0000256" key="7">
    <source>
        <dbReference type="ARBA" id="ARBA00023170"/>
    </source>
</evidence>